<evidence type="ECO:0000256" key="1">
    <source>
        <dbReference type="SAM" id="MobiDB-lite"/>
    </source>
</evidence>
<keyword evidence="3" id="KW-1185">Reference proteome</keyword>
<feature type="region of interest" description="Disordered" evidence="1">
    <location>
        <begin position="241"/>
        <end position="292"/>
    </location>
</feature>
<feature type="compositionally biased region" description="Basic and acidic residues" evidence="1">
    <location>
        <begin position="1"/>
        <end position="16"/>
    </location>
</feature>
<feature type="compositionally biased region" description="Basic and acidic residues" evidence="1">
    <location>
        <begin position="241"/>
        <end position="254"/>
    </location>
</feature>
<sequence>MNKKGQESAGKEKSQDQQEPNQENIADFIAVLEEHRKQCEQEGKYVEAEMAKNRIEELKHQEFQRRREELIFNQTKEREEVEQAHIMEYQEFNKNWDDTLAQIEAQDQQAIQALEEKHVRELEENRQVLEQKLPLTFKQSAELLNLRQIEQNLARQKSYAEAHQVQVKAQQLEEDEREKAVQARHKKIVAAEAKLIQKQQNEMNALRKKIEGAMNERLKQREFEHNKLLQRYQNVKKELENQHNIDRQKLEKQYATRPSTAMNRSQMNTSRMNSSKIIGKASQKPASKPSYQ</sequence>
<gene>
    <name evidence="2" type="primary">Contig8394.g422</name>
    <name evidence="2" type="ORF">STYLEM_333</name>
</gene>
<dbReference type="InParanoid" id="A0A077ZPT9"/>
<reference evidence="2 3" key="1">
    <citation type="submission" date="2014-06" db="EMBL/GenBank/DDBJ databases">
        <authorList>
            <person name="Swart Estienne"/>
        </authorList>
    </citation>
    <scope>NUCLEOTIDE SEQUENCE [LARGE SCALE GENOMIC DNA]</scope>
    <source>
        <strain evidence="2 3">130c</strain>
    </source>
</reference>
<dbReference type="Proteomes" id="UP000039865">
    <property type="component" value="Unassembled WGS sequence"/>
</dbReference>
<evidence type="ECO:0000313" key="2">
    <source>
        <dbReference type="EMBL" id="CDW71390.1"/>
    </source>
</evidence>
<evidence type="ECO:0000313" key="3">
    <source>
        <dbReference type="Proteomes" id="UP000039865"/>
    </source>
</evidence>
<dbReference type="OMA" id="HSWNARI"/>
<dbReference type="EMBL" id="CCKQ01000329">
    <property type="protein sequence ID" value="CDW71390.1"/>
    <property type="molecule type" value="Genomic_DNA"/>
</dbReference>
<feature type="compositionally biased region" description="Polar residues" evidence="1">
    <location>
        <begin position="256"/>
        <end position="276"/>
    </location>
</feature>
<organism evidence="2 3">
    <name type="scientific">Stylonychia lemnae</name>
    <name type="common">Ciliate</name>
    <dbReference type="NCBI Taxonomy" id="5949"/>
    <lineage>
        <taxon>Eukaryota</taxon>
        <taxon>Sar</taxon>
        <taxon>Alveolata</taxon>
        <taxon>Ciliophora</taxon>
        <taxon>Intramacronucleata</taxon>
        <taxon>Spirotrichea</taxon>
        <taxon>Stichotrichia</taxon>
        <taxon>Sporadotrichida</taxon>
        <taxon>Oxytrichidae</taxon>
        <taxon>Stylonychinae</taxon>
        <taxon>Stylonychia</taxon>
    </lineage>
</organism>
<feature type="region of interest" description="Disordered" evidence="1">
    <location>
        <begin position="1"/>
        <end position="25"/>
    </location>
</feature>
<dbReference type="PANTHER" id="PTHR47026">
    <property type="entry name" value="PIGMENTOSA GTPASE REGULATOR-LIKE PROTEIN, PUTATIVE-RELATED"/>
    <property type="match status" value="1"/>
</dbReference>
<dbReference type="PANTHER" id="PTHR47026:SF2">
    <property type="entry name" value="FLAGELLAR ASSOCIATED PROTEIN"/>
    <property type="match status" value="1"/>
</dbReference>
<name>A0A077ZPT9_STYLE</name>
<proteinExistence type="predicted"/>
<protein>
    <submittedName>
        <fullName evidence="2">Uncharacterized protein</fullName>
    </submittedName>
</protein>
<dbReference type="OrthoDB" id="8062037at2759"/>
<accession>A0A077ZPT9</accession>
<dbReference type="AlphaFoldDB" id="A0A077ZPT9"/>